<feature type="region of interest" description="Disordered" evidence="4">
    <location>
        <begin position="1375"/>
        <end position="1402"/>
    </location>
</feature>
<feature type="repeat" description="ANK" evidence="3">
    <location>
        <begin position="364"/>
        <end position="396"/>
    </location>
</feature>
<feature type="compositionally biased region" description="Basic and acidic residues" evidence="4">
    <location>
        <begin position="831"/>
        <end position="844"/>
    </location>
</feature>
<evidence type="ECO:0000313" key="8">
    <source>
        <dbReference type="RefSeq" id="XP_055879562.1"/>
    </source>
</evidence>
<organism evidence="5 7">
    <name type="scientific">Biomphalaria glabrata</name>
    <name type="common">Bloodfluke planorb</name>
    <name type="synonym">Freshwater snail</name>
    <dbReference type="NCBI Taxonomy" id="6526"/>
    <lineage>
        <taxon>Eukaryota</taxon>
        <taxon>Metazoa</taxon>
        <taxon>Spiralia</taxon>
        <taxon>Lophotrochozoa</taxon>
        <taxon>Mollusca</taxon>
        <taxon>Gastropoda</taxon>
        <taxon>Heterobranchia</taxon>
        <taxon>Euthyneura</taxon>
        <taxon>Panpulmonata</taxon>
        <taxon>Hygrophila</taxon>
        <taxon>Lymnaeoidea</taxon>
        <taxon>Planorbidae</taxon>
        <taxon>Biomphalaria</taxon>
    </lineage>
</organism>
<feature type="compositionally biased region" description="Basic residues" evidence="4">
    <location>
        <begin position="970"/>
        <end position="982"/>
    </location>
</feature>
<feature type="repeat" description="ANK" evidence="3">
    <location>
        <begin position="331"/>
        <end position="363"/>
    </location>
</feature>
<name>A0A9W2ZX79_BIOGL</name>
<feature type="compositionally biased region" description="Basic and acidic residues" evidence="4">
    <location>
        <begin position="1291"/>
        <end position="1313"/>
    </location>
</feature>
<dbReference type="SUPFAM" id="SSF48403">
    <property type="entry name" value="Ankyrin repeat"/>
    <property type="match status" value="2"/>
</dbReference>
<feature type="compositionally biased region" description="Polar residues" evidence="4">
    <location>
        <begin position="753"/>
        <end position="764"/>
    </location>
</feature>
<feature type="compositionally biased region" description="Polar residues" evidence="4">
    <location>
        <begin position="911"/>
        <end position="932"/>
    </location>
</feature>
<feature type="region of interest" description="Disordered" evidence="4">
    <location>
        <begin position="696"/>
        <end position="1051"/>
    </location>
</feature>
<evidence type="ECO:0000256" key="2">
    <source>
        <dbReference type="ARBA" id="ARBA00023043"/>
    </source>
</evidence>
<dbReference type="Proteomes" id="UP001165740">
    <property type="component" value="Chromosome 3"/>
</dbReference>
<dbReference type="InterPro" id="IPR002110">
    <property type="entry name" value="Ankyrin_rpt"/>
</dbReference>
<protein>
    <submittedName>
        <fullName evidence="6 7">Inversin-B-like</fullName>
    </submittedName>
</protein>
<feature type="region of interest" description="Disordered" evidence="4">
    <location>
        <begin position="1208"/>
        <end position="1313"/>
    </location>
</feature>
<dbReference type="RefSeq" id="XP_055879564.1">
    <property type="nucleotide sequence ID" value="XM_056023589.1"/>
</dbReference>
<feature type="repeat" description="ANK" evidence="3">
    <location>
        <begin position="568"/>
        <end position="594"/>
    </location>
</feature>
<accession>A0A9W2ZX79</accession>
<evidence type="ECO:0000313" key="7">
    <source>
        <dbReference type="RefSeq" id="XP_055879561.1"/>
    </source>
</evidence>
<dbReference type="RefSeq" id="XP_055879560.1">
    <property type="nucleotide sequence ID" value="XM_056023585.1"/>
</dbReference>
<feature type="repeat" description="ANK" evidence="3">
    <location>
        <begin position="502"/>
        <end position="534"/>
    </location>
</feature>
<feature type="compositionally biased region" description="Low complexity" evidence="4">
    <location>
        <begin position="801"/>
        <end position="815"/>
    </location>
</feature>
<evidence type="ECO:0000256" key="3">
    <source>
        <dbReference type="PROSITE-ProRule" id="PRU00023"/>
    </source>
</evidence>
<feature type="repeat" description="ANK" evidence="3">
    <location>
        <begin position="435"/>
        <end position="467"/>
    </location>
</feature>
<feature type="compositionally biased region" description="Low complexity" evidence="4">
    <location>
        <begin position="1391"/>
        <end position="1402"/>
    </location>
</feature>
<feature type="repeat" description="ANK" evidence="3">
    <location>
        <begin position="610"/>
        <end position="642"/>
    </location>
</feature>
<dbReference type="RefSeq" id="XP_055879561.1">
    <property type="nucleotide sequence ID" value="XM_056023586.1"/>
</dbReference>
<feature type="repeat" description="ANK" evidence="3">
    <location>
        <begin position="92"/>
        <end position="124"/>
    </location>
</feature>
<dbReference type="OrthoDB" id="10258888at2759"/>
<dbReference type="Pfam" id="PF12796">
    <property type="entry name" value="Ank_2"/>
    <property type="match status" value="7"/>
</dbReference>
<keyword evidence="2 3" id="KW-0040">ANK repeat</keyword>
<feature type="region of interest" description="Disordered" evidence="4">
    <location>
        <begin position="1099"/>
        <end position="1190"/>
    </location>
</feature>
<dbReference type="GeneID" id="106069585"/>
<sequence>MSSEMNRMDGNERFRQLVKSENVKILSKLLSELGLLESRKLIQECYRDEPEPAVIQYVKKAAGASLTKHEEILDCCKLLLKYGADVNEMSYSKKTALHLACRLGDEKMVKLLLEHGADPSIMDGSGFNSLHLAVHSGAVECVRLILGRTKELINAHDAHGAAPVLTAVQKGDSDLLNVLVTSGGDVNIQEVTSKRSPLHYALYLQNKEIFQYLLNNGADLTRTDHRETNIVHRCCAVSEPWYLEQILSSSSPNTKKALKMEDGEGATPVIVACQNGNIEQLRRLVESGAPVANKDKFRRCALHHCAENTDTRCAEYILRSIPSLMTCADEEGLTPLHMAVIAGNIPLIKLLLKRGANLKAVDNEKHTVAHWATVCGHAEVLDVLLENGAELDVPDKHHAFPVHYAAQMVTSSGASQMILKTLLSNSVSVEAEDKDKRTPIIWAASAGSSQACTILVEFGADVNRADKDDLTALHCASSRGQTACVETLVKNCNADLDPVDKNQCTPLFYAATLGHIECLKKLLDLGADSSRTDTRGRTVAHCAVVSGSTEALQVLSDYNIDLWTRNLKGDQPIHEAAQSGHIDILLYLLEHSPDQPETGHQEAIDTANGDGRTCLHIAALTNNLWLCKTLLANNAHVNAVMTNKGKYYTPFDVALIKGHNDIKDLLVDHGARPGSVIVDQAAESIQVKYRYHKKQTQRDIASTVGDNPSKSEQQKGTDSSTNLEVQKLVTVDENDNSNSVLEDRQESPRYVDKSTQIRTNPTNKNSRDTVDESVASEQSISADADKSTLLLQPQESKPYKSLTDSLSSSSQVQSSGPKGVLSKQRRIRASSHSEERETPSEKSTSHGNTSDVESSGADPIQRKPKVKKSLKNRNGKVLNKSQAVEERSSSRIGTTSVSLPSLSEESHSQRKCSSFDSFKGHNCSTSATSQELNESDSEKMGCSRSAFAKNNSVQSEPDQKYTISEGKGNNPKKRAQMPRKRNPTLGNTKKYRSGNYANRKSRRKEGSPGKSPNTQRKITRKETNNNSLIVSSEPVQKKSLSNDDSHLESNRNLQVVLSDKSLDHDTEVNTKLRLESDKSLDHDTEVNTKLRLQPDKEFEAGFKKVNRETFSSQSDSSHTDEDEQKNTTESQQNHTASEDSEDSSHKKIRKSNYSKNTDETKENEVKGHSPRKKKSARNMVQSVQASVRRYEQERKSIRQLHQLKRTLLYSGPTKNNTVFRKVPGPHSNNSPDRYYQDQGKHKQSSTEKQSASANGHGTSSTDQSTWSRNHSKVHKRKTEQDGVLTDQYSKSLDETSPRKMVHETEQRRPHTNLETRRLNHDYGRLREDNGYYDDPRLSTSLKAIKRRKELAQMQLIKAYQPFGGIEIFTNTSIFQTSPRSAKRPSHNAGNKSSSSKGKQAGI</sequence>
<feature type="compositionally biased region" description="Basic and acidic residues" evidence="4">
    <location>
        <begin position="1156"/>
        <end position="1167"/>
    </location>
</feature>
<feature type="compositionally biased region" description="Polar residues" evidence="4">
    <location>
        <begin position="890"/>
        <end position="903"/>
    </location>
</feature>
<feature type="compositionally biased region" description="Polar residues" evidence="4">
    <location>
        <begin position="1024"/>
        <end position="1034"/>
    </location>
</feature>
<feature type="compositionally biased region" description="Polar residues" evidence="4">
    <location>
        <begin position="1246"/>
        <end position="1268"/>
    </location>
</feature>
<dbReference type="Gene3D" id="1.25.40.20">
    <property type="entry name" value="Ankyrin repeat-containing domain"/>
    <property type="match status" value="4"/>
</dbReference>
<dbReference type="RefSeq" id="XP_055879562.1">
    <property type="nucleotide sequence ID" value="XM_056023587.1"/>
</dbReference>
<feature type="compositionally biased region" description="Polar residues" evidence="4">
    <location>
        <begin position="698"/>
        <end position="724"/>
    </location>
</feature>
<evidence type="ECO:0000256" key="4">
    <source>
        <dbReference type="SAM" id="MobiDB-lite"/>
    </source>
</evidence>
<keyword evidence="5" id="KW-1185">Reference proteome</keyword>
<feature type="compositionally biased region" description="Basic and acidic residues" evidence="4">
    <location>
        <begin position="1040"/>
        <end position="1049"/>
    </location>
</feature>
<feature type="repeat" description="ANK" evidence="3">
    <location>
        <begin position="159"/>
        <end position="191"/>
    </location>
</feature>
<evidence type="ECO:0000313" key="5">
    <source>
        <dbReference type="Proteomes" id="UP001165740"/>
    </source>
</evidence>
<evidence type="ECO:0000313" key="9">
    <source>
        <dbReference type="RefSeq" id="XP_055879564.1"/>
    </source>
</evidence>
<dbReference type="OMA" id="RRYYCER"/>
<feature type="compositionally biased region" description="Basic and acidic residues" evidence="4">
    <location>
        <begin position="741"/>
        <end position="752"/>
    </location>
</feature>
<dbReference type="PROSITE" id="PS50088">
    <property type="entry name" value="ANK_REPEAT"/>
    <property type="match status" value="10"/>
</dbReference>
<dbReference type="PANTHER" id="PTHR24198">
    <property type="entry name" value="ANKYRIN REPEAT AND PROTEIN KINASE DOMAIN-CONTAINING PROTEIN"/>
    <property type="match status" value="1"/>
</dbReference>
<gene>
    <name evidence="6 7 8 9" type="primary">LOC106069585</name>
</gene>
<evidence type="ECO:0000313" key="6">
    <source>
        <dbReference type="RefSeq" id="XP_055879560.1"/>
    </source>
</evidence>
<proteinExistence type="predicted"/>
<feature type="compositionally biased region" description="Basic residues" evidence="4">
    <location>
        <begin position="862"/>
        <end position="874"/>
    </location>
</feature>
<evidence type="ECO:0000256" key="1">
    <source>
        <dbReference type="ARBA" id="ARBA00022737"/>
    </source>
</evidence>
<feature type="repeat" description="ANK" evidence="3">
    <location>
        <begin position="193"/>
        <end position="225"/>
    </location>
</feature>
<reference evidence="6 7" key="1">
    <citation type="submission" date="2025-04" db="UniProtKB">
        <authorList>
            <consortium name="RefSeq"/>
        </authorList>
    </citation>
    <scope>IDENTIFICATION</scope>
</reference>
<dbReference type="PANTHER" id="PTHR24198:SF165">
    <property type="entry name" value="ANKYRIN REPEAT-CONTAINING PROTEIN-RELATED"/>
    <property type="match status" value="1"/>
</dbReference>
<dbReference type="PROSITE" id="PS50297">
    <property type="entry name" value="ANK_REP_REGION"/>
    <property type="match status" value="10"/>
</dbReference>
<dbReference type="SMART" id="SM00248">
    <property type="entry name" value="ANK"/>
    <property type="match status" value="16"/>
</dbReference>
<keyword evidence="1" id="KW-0677">Repeat</keyword>
<feature type="repeat" description="ANK" evidence="3">
    <location>
        <begin position="264"/>
        <end position="296"/>
    </location>
</feature>
<dbReference type="InterPro" id="IPR036770">
    <property type="entry name" value="Ankyrin_rpt-contain_sf"/>
</dbReference>